<dbReference type="Proteomes" id="UP000194012">
    <property type="component" value="Unassembled WGS sequence"/>
</dbReference>
<evidence type="ECO:0000313" key="2">
    <source>
        <dbReference type="Proteomes" id="UP000194012"/>
    </source>
</evidence>
<dbReference type="Gene3D" id="2.60.450.10">
    <property type="entry name" value="Lipopolysaccharide (LPS) transport protein A like domain"/>
    <property type="match status" value="1"/>
</dbReference>
<gene>
    <name evidence="1" type="ORF">ROG8370_01318</name>
</gene>
<dbReference type="AlphaFoldDB" id="A0A1X6YWE1"/>
<evidence type="ECO:0008006" key="3">
    <source>
        <dbReference type="Google" id="ProtNLM"/>
    </source>
</evidence>
<name>A0A1X6YWE1_9RHOB</name>
<evidence type="ECO:0000313" key="1">
    <source>
        <dbReference type="EMBL" id="SLN32923.1"/>
    </source>
</evidence>
<organism evidence="1 2">
    <name type="scientific">Roseovarius gaetbuli</name>
    <dbReference type="NCBI Taxonomy" id="1356575"/>
    <lineage>
        <taxon>Bacteria</taxon>
        <taxon>Pseudomonadati</taxon>
        <taxon>Pseudomonadota</taxon>
        <taxon>Alphaproteobacteria</taxon>
        <taxon>Rhodobacterales</taxon>
        <taxon>Roseobacteraceae</taxon>
        <taxon>Roseovarius</taxon>
    </lineage>
</organism>
<dbReference type="RefSeq" id="WP_085826266.1">
    <property type="nucleotide sequence ID" value="NZ_FWFJ01000009.1"/>
</dbReference>
<dbReference type="InterPro" id="IPR010664">
    <property type="entry name" value="LipoPS_assembly_LptC-rel"/>
</dbReference>
<reference evidence="2" key="1">
    <citation type="submission" date="2017-03" db="EMBL/GenBank/DDBJ databases">
        <authorList>
            <person name="Rodrigo-Torres L."/>
            <person name="Arahal R.D."/>
            <person name="Lucena T."/>
        </authorList>
    </citation>
    <scope>NUCLEOTIDE SEQUENCE [LARGE SCALE GENOMIC DNA]</scope>
    <source>
        <strain evidence="2">CECT 8370</strain>
    </source>
</reference>
<accession>A0A1X6YWE1</accession>
<protein>
    <recommendedName>
        <fullName evidence="3">Lipopolysaccharide-assembly, LptC-related</fullName>
    </recommendedName>
</protein>
<proteinExistence type="predicted"/>
<dbReference type="EMBL" id="FWFJ01000009">
    <property type="protein sequence ID" value="SLN32923.1"/>
    <property type="molecule type" value="Genomic_DNA"/>
</dbReference>
<keyword evidence="2" id="KW-1185">Reference proteome</keyword>
<dbReference type="Pfam" id="PF06835">
    <property type="entry name" value="LptC"/>
    <property type="match status" value="1"/>
</dbReference>
<dbReference type="OrthoDB" id="7871110at2"/>
<sequence>MARADNTYSRVVAWMKIILPLAALGLLSTLFLLSRTIDPTQSVPIAQIDIELRAQEMGATRPSFAGVTQQGDEILFTALSARPERDAPETLLADTVTARLALVAGTVVDITSARAEMNQNDLTATLDGQVNIITSTGYVVDTDRLNTRLDAVYAESPGPVTAVGAIGTIDAGRMLLHNNSESRAAELLFTEGVKLIYLPDNARE</sequence>